<comment type="caution">
    <text evidence="1">The sequence shown here is derived from an EMBL/GenBank/DDBJ whole genome shotgun (WGS) entry which is preliminary data.</text>
</comment>
<evidence type="ECO:0008006" key="3">
    <source>
        <dbReference type="Google" id="ProtNLM"/>
    </source>
</evidence>
<evidence type="ECO:0000313" key="1">
    <source>
        <dbReference type="EMBL" id="KAK1370946.1"/>
    </source>
</evidence>
<gene>
    <name evidence="1" type="ORF">POM88_037038</name>
</gene>
<accession>A0AAD8HQF8</accession>
<proteinExistence type="predicted"/>
<dbReference type="AlphaFoldDB" id="A0AAD8HQF8"/>
<name>A0AAD8HQF8_9APIA</name>
<reference evidence="1" key="1">
    <citation type="submission" date="2023-02" db="EMBL/GenBank/DDBJ databases">
        <title>Genome of toxic invasive species Heracleum sosnowskyi carries increased number of genes despite the absence of recent whole-genome duplications.</title>
        <authorList>
            <person name="Schelkunov M."/>
            <person name="Shtratnikova V."/>
            <person name="Makarenko M."/>
            <person name="Klepikova A."/>
            <person name="Omelchenko D."/>
            <person name="Novikova G."/>
            <person name="Obukhova E."/>
            <person name="Bogdanov V."/>
            <person name="Penin A."/>
            <person name="Logacheva M."/>
        </authorList>
    </citation>
    <scope>NUCLEOTIDE SEQUENCE</scope>
    <source>
        <strain evidence="1">Hsosn_3</strain>
        <tissue evidence="1">Leaf</tissue>
    </source>
</reference>
<protein>
    <recommendedName>
        <fullName evidence="3">F-box associated domain-containing protein</fullName>
    </recommendedName>
</protein>
<keyword evidence="2" id="KW-1185">Reference proteome</keyword>
<organism evidence="1 2">
    <name type="scientific">Heracleum sosnowskyi</name>
    <dbReference type="NCBI Taxonomy" id="360622"/>
    <lineage>
        <taxon>Eukaryota</taxon>
        <taxon>Viridiplantae</taxon>
        <taxon>Streptophyta</taxon>
        <taxon>Embryophyta</taxon>
        <taxon>Tracheophyta</taxon>
        <taxon>Spermatophyta</taxon>
        <taxon>Magnoliopsida</taxon>
        <taxon>eudicotyledons</taxon>
        <taxon>Gunneridae</taxon>
        <taxon>Pentapetalae</taxon>
        <taxon>asterids</taxon>
        <taxon>campanulids</taxon>
        <taxon>Apiales</taxon>
        <taxon>Apiaceae</taxon>
        <taxon>Apioideae</taxon>
        <taxon>apioid superclade</taxon>
        <taxon>Tordylieae</taxon>
        <taxon>Tordyliinae</taxon>
        <taxon>Heracleum</taxon>
    </lineage>
</organism>
<reference evidence="1" key="2">
    <citation type="submission" date="2023-05" db="EMBL/GenBank/DDBJ databases">
        <authorList>
            <person name="Schelkunov M.I."/>
        </authorList>
    </citation>
    <scope>NUCLEOTIDE SEQUENCE</scope>
    <source>
        <strain evidence="1">Hsosn_3</strain>
        <tissue evidence="1">Leaf</tissue>
    </source>
</reference>
<dbReference type="Proteomes" id="UP001237642">
    <property type="component" value="Unassembled WGS sequence"/>
</dbReference>
<evidence type="ECO:0000313" key="2">
    <source>
        <dbReference type="Proteomes" id="UP001237642"/>
    </source>
</evidence>
<sequence>MIPAATIPMVKFPAISIYDSYYGVCNGLLYNAEGLFNTRRILVSNPLRSQFTILPPLPLKGDTHERLFMLLDIQGNLGMLDFSCDRKIDIWVMDYEKSSCGKEYTFDITIVGEIDVVVTQVIGVWKQDEILFCFYGGKHFMKYWSYSTRTGNLKKCERPTTKSQEAQAYYSHKWNLISIPGATKVS</sequence>
<dbReference type="EMBL" id="JAUIZM010000008">
    <property type="protein sequence ID" value="KAK1370946.1"/>
    <property type="molecule type" value="Genomic_DNA"/>
</dbReference>